<keyword evidence="7 10" id="KW-0472">Membrane</keyword>
<dbReference type="GO" id="GO:0005886">
    <property type="term" value="C:plasma membrane"/>
    <property type="evidence" value="ECO:0007669"/>
    <property type="project" value="UniProtKB-SubCell"/>
</dbReference>
<dbReference type="Pfam" id="PF02949">
    <property type="entry name" value="7tm_6"/>
    <property type="match status" value="2"/>
</dbReference>
<comment type="caution">
    <text evidence="11">The sequence shown here is derived from an EMBL/GenBank/DDBJ whole genome shotgun (WGS) entry which is preliminary data.</text>
</comment>
<keyword evidence="12" id="KW-1185">Reference proteome</keyword>
<dbReference type="EMBL" id="NEVH01004413">
    <property type="protein sequence ID" value="PNF39595.1"/>
    <property type="molecule type" value="Genomic_DNA"/>
</dbReference>
<comment type="subcellular location">
    <subcellularLocation>
        <location evidence="1">Cell membrane</location>
        <topology evidence="1">Multi-pass membrane protein</topology>
    </subcellularLocation>
</comment>
<dbReference type="PANTHER" id="PTHR21137">
    <property type="entry name" value="ODORANT RECEPTOR"/>
    <property type="match status" value="1"/>
</dbReference>
<dbReference type="Proteomes" id="UP000235965">
    <property type="component" value="Unassembled WGS sequence"/>
</dbReference>
<evidence type="ECO:0000313" key="12">
    <source>
        <dbReference type="Proteomes" id="UP000235965"/>
    </source>
</evidence>
<dbReference type="PANTHER" id="PTHR21137:SF35">
    <property type="entry name" value="ODORANT RECEPTOR 19A-RELATED"/>
    <property type="match status" value="1"/>
</dbReference>
<evidence type="ECO:0000256" key="8">
    <source>
        <dbReference type="ARBA" id="ARBA00023170"/>
    </source>
</evidence>
<keyword evidence="5" id="KW-0552">Olfaction</keyword>
<evidence type="ECO:0000313" key="11">
    <source>
        <dbReference type="EMBL" id="PNF39595.1"/>
    </source>
</evidence>
<dbReference type="InterPro" id="IPR004117">
    <property type="entry name" value="7tm6_olfct_rcpt"/>
</dbReference>
<evidence type="ECO:0000256" key="10">
    <source>
        <dbReference type="SAM" id="Phobius"/>
    </source>
</evidence>
<dbReference type="FunCoup" id="A0A2J7RFI5">
    <property type="interactions" value="67"/>
</dbReference>
<evidence type="ECO:0000256" key="6">
    <source>
        <dbReference type="ARBA" id="ARBA00022989"/>
    </source>
</evidence>
<feature type="non-terminal residue" evidence="11">
    <location>
        <position position="1"/>
    </location>
</feature>
<dbReference type="GO" id="GO:0004984">
    <property type="term" value="F:olfactory receptor activity"/>
    <property type="evidence" value="ECO:0007669"/>
    <property type="project" value="InterPro"/>
</dbReference>
<evidence type="ECO:0000256" key="9">
    <source>
        <dbReference type="ARBA" id="ARBA00023224"/>
    </source>
</evidence>
<dbReference type="GO" id="GO:0005549">
    <property type="term" value="F:odorant binding"/>
    <property type="evidence" value="ECO:0007669"/>
    <property type="project" value="InterPro"/>
</dbReference>
<organism evidence="11 12">
    <name type="scientific">Cryptotermes secundus</name>
    <dbReference type="NCBI Taxonomy" id="105785"/>
    <lineage>
        <taxon>Eukaryota</taxon>
        <taxon>Metazoa</taxon>
        <taxon>Ecdysozoa</taxon>
        <taxon>Arthropoda</taxon>
        <taxon>Hexapoda</taxon>
        <taxon>Insecta</taxon>
        <taxon>Pterygota</taxon>
        <taxon>Neoptera</taxon>
        <taxon>Polyneoptera</taxon>
        <taxon>Dictyoptera</taxon>
        <taxon>Blattodea</taxon>
        <taxon>Blattoidea</taxon>
        <taxon>Termitoidae</taxon>
        <taxon>Kalotermitidae</taxon>
        <taxon>Cryptotermitinae</taxon>
        <taxon>Cryptotermes</taxon>
    </lineage>
</organism>
<evidence type="ECO:0000256" key="5">
    <source>
        <dbReference type="ARBA" id="ARBA00022725"/>
    </source>
</evidence>
<keyword evidence="4 10" id="KW-0812">Transmembrane</keyword>
<dbReference type="InParanoid" id="A0A2J7RFI5"/>
<sequence length="276" mass="31373">GDRFKKRQLARLLALTESCSWSGLPTRDPSRGTLTMAGRIPLIQRLTWQSCVLIMASHTVHQIHRLITTKDRPLVFNAWFPFDTRESPVFELIYISQTITTVWFTVTLTSFIGLYAMFVAVGCTQLQKLGSDLLRADLHRGLRDCVCQHQHILSVDETVSRLSEQFQCLCWQSWGKAMDSLQAATLIAALTSQLYVYCWFGSELTQQSAELRDAVWGCNWVGAPLVEQRALIFMMEVAAEFTLSAGGIIPASRHTMMQILNQTYSFLMFLMNFMDN</sequence>
<keyword evidence="9" id="KW-0807">Transducer</keyword>
<gene>
    <name evidence="11" type="ORF">B7P43_G11043</name>
</gene>
<evidence type="ECO:0000256" key="3">
    <source>
        <dbReference type="ARBA" id="ARBA00022606"/>
    </source>
</evidence>
<evidence type="ECO:0000256" key="4">
    <source>
        <dbReference type="ARBA" id="ARBA00022692"/>
    </source>
</evidence>
<dbReference type="GO" id="GO:0007165">
    <property type="term" value="P:signal transduction"/>
    <property type="evidence" value="ECO:0007669"/>
    <property type="project" value="UniProtKB-KW"/>
</dbReference>
<protein>
    <submittedName>
        <fullName evidence="11">Uncharacterized protein</fullName>
    </submittedName>
</protein>
<reference evidence="11 12" key="1">
    <citation type="submission" date="2017-12" db="EMBL/GenBank/DDBJ databases">
        <title>Hemimetabolous genomes reveal molecular basis of termite eusociality.</title>
        <authorList>
            <person name="Harrison M.C."/>
            <person name="Jongepier E."/>
            <person name="Robertson H.M."/>
            <person name="Arning N."/>
            <person name="Bitard-Feildel T."/>
            <person name="Chao H."/>
            <person name="Childers C.P."/>
            <person name="Dinh H."/>
            <person name="Doddapaneni H."/>
            <person name="Dugan S."/>
            <person name="Gowin J."/>
            <person name="Greiner C."/>
            <person name="Han Y."/>
            <person name="Hu H."/>
            <person name="Hughes D.S.T."/>
            <person name="Huylmans A.-K."/>
            <person name="Kemena C."/>
            <person name="Kremer L.P.M."/>
            <person name="Lee S.L."/>
            <person name="Lopez-Ezquerra A."/>
            <person name="Mallet L."/>
            <person name="Monroy-Kuhn J.M."/>
            <person name="Moser A."/>
            <person name="Murali S.C."/>
            <person name="Muzny D.M."/>
            <person name="Otani S."/>
            <person name="Piulachs M.-D."/>
            <person name="Poelchau M."/>
            <person name="Qu J."/>
            <person name="Schaub F."/>
            <person name="Wada-Katsumata A."/>
            <person name="Worley K.C."/>
            <person name="Xie Q."/>
            <person name="Ylla G."/>
            <person name="Poulsen M."/>
            <person name="Gibbs R.A."/>
            <person name="Schal C."/>
            <person name="Richards S."/>
            <person name="Belles X."/>
            <person name="Korb J."/>
            <person name="Bornberg-Bauer E."/>
        </authorList>
    </citation>
    <scope>NUCLEOTIDE SEQUENCE [LARGE SCALE GENOMIC DNA]</scope>
    <source>
        <tissue evidence="11">Whole body</tissue>
    </source>
</reference>
<keyword evidence="3" id="KW-0716">Sensory transduction</keyword>
<dbReference type="OrthoDB" id="10659397at2759"/>
<keyword evidence="2" id="KW-1003">Cell membrane</keyword>
<keyword evidence="6 10" id="KW-1133">Transmembrane helix</keyword>
<name>A0A2J7RFI5_9NEOP</name>
<evidence type="ECO:0000256" key="2">
    <source>
        <dbReference type="ARBA" id="ARBA00022475"/>
    </source>
</evidence>
<dbReference type="STRING" id="105785.A0A2J7RFI5"/>
<accession>A0A2J7RFI5</accession>
<dbReference type="AlphaFoldDB" id="A0A2J7RFI5"/>
<keyword evidence="8" id="KW-0675">Receptor</keyword>
<feature type="transmembrane region" description="Helical" evidence="10">
    <location>
        <begin position="102"/>
        <end position="121"/>
    </location>
</feature>
<evidence type="ECO:0000256" key="7">
    <source>
        <dbReference type="ARBA" id="ARBA00023136"/>
    </source>
</evidence>
<proteinExistence type="predicted"/>
<evidence type="ECO:0000256" key="1">
    <source>
        <dbReference type="ARBA" id="ARBA00004651"/>
    </source>
</evidence>